<evidence type="ECO:0000313" key="2">
    <source>
        <dbReference type="EMBL" id="MBW4660272.1"/>
    </source>
</evidence>
<protein>
    <submittedName>
        <fullName evidence="2">Uncharacterized protein</fullName>
    </submittedName>
</protein>
<reference evidence="2" key="1">
    <citation type="submission" date="2021-05" db="EMBL/GenBank/DDBJ databases">
        <authorList>
            <person name="Pietrasiak N."/>
            <person name="Ward R."/>
            <person name="Stajich J.E."/>
            <person name="Kurbessoian T."/>
        </authorList>
    </citation>
    <scope>NUCLEOTIDE SEQUENCE</scope>
    <source>
        <strain evidence="2">UHER 2000/2452</strain>
    </source>
</reference>
<feature type="transmembrane region" description="Helical" evidence="1">
    <location>
        <begin position="229"/>
        <end position="250"/>
    </location>
</feature>
<evidence type="ECO:0000256" key="1">
    <source>
        <dbReference type="SAM" id="Phobius"/>
    </source>
</evidence>
<comment type="caution">
    <text evidence="2">The sequence shown here is derived from an EMBL/GenBank/DDBJ whole genome shotgun (WGS) entry which is preliminary data.</text>
</comment>
<evidence type="ECO:0000313" key="3">
    <source>
        <dbReference type="Proteomes" id="UP000757435"/>
    </source>
</evidence>
<dbReference type="AlphaFoldDB" id="A0A951QCG7"/>
<name>A0A951QCG7_9CYAN</name>
<dbReference type="EMBL" id="JAHHHD010000019">
    <property type="protein sequence ID" value="MBW4660272.1"/>
    <property type="molecule type" value="Genomic_DNA"/>
</dbReference>
<keyword evidence="1" id="KW-0812">Transmembrane</keyword>
<keyword evidence="1" id="KW-0472">Membrane</keyword>
<gene>
    <name evidence="2" type="ORF">KME15_16475</name>
</gene>
<feature type="transmembrane region" description="Helical" evidence="1">
    <location>
        <begin position="147"/>
        <end position="172"/>
    </location>
</feature>
<feature type="transmembrane region" description="Helical" evidence="1">
    <location>
        <begin position="116"/>
        <end position="135"/>
    </location>
</feature>
<proteinExistence type="predicted"/>
<accession>A0A951QCG7</accession>
<reference evidence="2" key="2">
    <citation type="journal article" date="2022" name="Microbiol. Resour. Announc.">
        <title>Metagenome Sequencing to Explore Phylogenomics of Terrestrial Cyanobacteria.</title>
        <authorList>
            <person name="Ward R.D."/>
            <person name="Stajich J.E."/>
            <person name="Johansen J.R."/>
            <person name="Huntemann M."/>
            <person name="Clum A."/>
            <person name="Foster B."/>
            <person name="Foster B."/>
            <person name="Roux S."/>
            <person name="Palaniappan K."/>
            <person name="Varghese N."/>
            <person name="Mukherjee S."/>
            <person name="Reddy T.B.K."/>
            <person name="Daum C."/>
            <person name="Copeland A."/>
            <person name="Chen I.A."/>
            <person name="Ivanova N.N."/>
            <person name="Kyrpides N.C."/>
            <person name="Shapiro N."/>
            <person name="Eloe-Fadrosh E.A."/>
            <person name="Pietrasiak N."/>
        </authorList>
    </citation>
    <scope>NUCLEOTIDE SEQUENCE</scope>
    <source>
        <strain evidence="2">UHER 2000/2452</strain>
    </source>
</reference>
<keyword evidence="1" id="KW-1133">Transmembrane helix</keyword>
<sequence length="340" mass="38670">MEYSINEVAKLPDDLFQDPHTRPLAIALSHLSPDELSLWWDEVRPLRAIWISECKKYEDLLTSRKIAEGVIISHTTREAENVLVKWIKAFAIDTLRLKKTSKGIDFKQFMTKKGGLQVVAAGLSFMQILAISELLGVQIDNLEPSDIPLAVVSIIAALSLTFGSKEALVFWVKAKRYDGVSQPFWKRLTSGDSLFLCSLTLIVLEMAFAAPGLISLLPPRQASQFLPQVTAYCASGLGAFVNIMLSYGIAYDEIAFEKKFSLKVEVEPDPREQIIDTFNIDLETARLIRANYDKEARFQERIVHQAEKRYMRALERWRKQVKRIVRSREFRRGEFGKGSV</sequence>
<organism evidence="2 3">
    <name type="scientific">Drouetiella hepatica Uher 2000/2452</name>
    <dbReference type="NCBI Taxonomy" id="904376"/>
    <lineage>
        <taxon>Bacteria</taxon>
        <taxon>Bacillati</taxon>
        <taxon>Cyanobacteriota</taxon>
        <taxon>Cyanophyceae</taxon>
        <taxon>Oculatellales</taxon>
        <taxon>Oculatellaceae</taxon>
        <taxon>Drouetiella</taxon>
    </lineage>
</organism>
<dbReference type="Proteomes" id="UP000757435">
    <property type="component" value="Unassembled WGS sequence"/>
</dbReference>
<feature type="transmembrane region" description="Helical" evidence="1">
    <location>
        <begin position="193"/>
        <end position="217"/>
    </location>
</feature>